<dbReference type="InterPro" id="IPR015946">
    <property type="entry name" value="KH_dom-like_a/b"/>
</dbReference>
<organism evidence="1 2">
    <name type="scientific">Leucothrix pacifica</name>
    <dbReference type="NCBI Taxonomy" id="1247513"/>
    <lineage>
        <taxon>Bacteria</taxon>
        <taxon>Pseudomonadati</taxon>
        <taxon>Pseudomonadota</taxon>
        <taxon>Gammaproteobacteria</taxon>
        <taxon>Thiotrichales</taxon>
        <taxon>Thiotrichaceae</taxon>
        <taxon>Leucothrix</taxon>
    </lineage>
</organism>
<proteinExistence type="predicted"/>
<dbReference type="InterPro" id="IPR036102">
    <property type="entry name" value="OsmC/Ohrsf"/>
</dbReference>
<dbReference type="EMBL" id="QGKM01000021">
    <property type="protein sequence ID" value="PWQ97850.1"/>
    <property type="molecule type" value="Genomic_DNA"/>
</dbReference>
<accession>A0A317CNF7</accession>
<comment type="caution">
    <text evidence="1">The sequence shown here is derived from an EMBL/GenBank/DDBJ whole genome shotgun (WGS) entry which is preliminary data.</text>
</comment>
<protein>
    <submittedName>
        <fullName evidence="1">Uncharacterized protein</fullName>
    </submittedName>
</protein>
<sequence length="292" mass="32289">MIPSDSVTVFNKFHWDDMMSAEAVGFLDDSQANIIIQSSAPEETIRQLKDMALKAWTAGEALANEIPIEPTLVVNGEHWEKYRATPGTTDSDVSTLDGLQLSYITDAPLKSDYIPQVVVGIGDQSMDYMSNLKFQILATSESAGNSSRPQLKKITVSFNHEASETWEIYSDELSTVDSSDAIPVAPTSLEYVTAGTALCLTSQVTLVSAMMDLDYTDFRVEQQINYREEAVNTTEMASYADLVKSIVMIESDESEERLNRFFKQSLSMCFAGEGFSGATEMIIHSYLNGQEI</sequence>
<evidence type="ECO:0000313" key="2">
    <source>
        <dbReference type="Proteomes" id="UP000245539"/>
    </source>
</evidence>
<evidence type="ECO:0000313" key="1">
    <source>
        <dbReference type="EMBL" id="PWQ97850.1"/>
    </source>
</evidence>
<name>A0A317CNF7_9GAMM</name>
<dbReference type="AlphaFoldDB" id="A0A317CNF7"/>
<dbReference type="Gene3D" id="3.30.300.20">
    <property type="match status" value="2"/>
</dbReference>
<keyword evidence="2" id="KW-1185">Reference proteome</keyword>
<reference evidence="1 2" key="1">
    <citation type="submission" date="2018-05" db="EMBL/GenBank/DDBJ databases">
        <title>Leucothrix arctica sp. nov., isolated from Arctic seawater.</title>
        <authorList>
            <person name="Choi A."/>
            <person name="Baek K."/>
        </authorList>
    </citation>
    <scope>NUCLEOTIDE SEQUENCE [LARGE SCALE GENOMIC DNA]</scope>
    <source>
        <strain evidence="1 2">JCM 18388</strain>
    </source>
</reference>
<gene>
    <name evidence="1" type="ORF">DKW60_09230</name>
</gene>
<dbReference type="Proteomes" id="UP000245539">
    <property type="component" value="Unassembled WGS sequence"/>
</dbReference>
<dbReference type="SUPFAM" id="SSF82784">
    <property type="entry name" value="OsmC-like"/>
    <property type="match status" value="1"/>
</dbReference>